<evidence type="ECO:0000256" key="1">
    <source>
        <dbReference type="ARBA" id="ARBA00001966"/>
    </source>
</evidence>
<organism evidence="7 8">
    <name type="scientific">Streptomyces chengmaiensis</name>
    <dbReference type="NCBI Taxonomy" id="3040919"/>
    <lineage>
        <taxon>Bacteria</taxon>
        <taxon>Bacillati</taxon>
        <taxon>Actinomycetota</taxon>
        <taxon>Actinomycetes</taxon>
        <taxon>Kitasatosporales</taxon>
        <taxon>Streptomycetaceae</taxon>
        <taxon>Streptomyces</taxon>
    </lineage>
</organism>
<feature type="region of interest" description="Disordered" evidence="6">
    <location>
        <begin position="277"/>
        <end position="308"/>
    </location>
</feature>
<proteinExistence type="predicted"/>
<keyword evidence="8" id="KW-1185">Reference proteome</keyword>
<comment type="caution">
    <text evidence="7">The sequence shown here is derived from an EMBL/GenBank/DDBJ whole genome shotgun (WGS) entry which is preliminary data.</text>
</comment>
<protein>
    <submittedName>
        <fullName evidence="7">Uncharacterized protein</fullName>
    </submittedName>
</protein>
<dbReference type="EMBL" id="JARWBG010000019">
    <property type="protein sequence ID" value="MDH2390601.1"/>
    <property type="molecule type" value="Genomic_DNA"/>
</dbReference>
<name>A0ABT6HQJ0_9ACTN</name>
<evidence type="ECO:0000313" key="8">
    <source>
        <dbReference type="Proteomes" id="UP001223144"/>
    </source>
</evidence>
<comment type="cofactor">
    <cofactor evidence="1">
        <name>[4Fe-4S] cluster</name>
        <dbReference type="ChEBI" id="CHEBI:49883"/>
    </cofactor>
</comment>
<dbReference type="Proteomes" id="UP001223144">
    <property type="component" value="Unassembled WGS sequence"/>
</dbReference>
<dbReference type="Gene3D" id="3.40.1010.20">
    <property type="entry name" value="4-hydroxy-3-methylbut-2-enyl diphosphate reductase, catalytic domain"/>
    <property type="match status" value="2"/>
</dbReference>
<keyword evidence="2" id="KW-0004">4Fe-4S</keyword>
<reference evidence="7 8" key="1">
    <citation type="submission" date="2023-04" db="EMBL/GenBank/DDBJ databases">
        <title>Streptomyces chengmaiensis sp. nov. isolated from the stem of mangrove plant in Hainan.</title>
        <authorList>
            <person name="Huang X."/>
            <person name="Zhou S."/>
            <person name="Chu X."/>
            <person name="Xie Y."/>
            <person name="Lin Y."/>
        </authorList>
    </citation>
    <scope>NUCLEOTIDE SEQUENCE [LARGE SCALE GENOMIC DNA]</scope>
    <source>
        <strain evidence="7 8">HNM0663</strain>
    </source>
</reference>
<keyword evidence="4" id="KW-0408">Iron</keyword>
<evidence type="ECO:0000256" key="2">
    <source>
        <dbReference type="ARBA" id="ARBA00022485"/>
    </source>
</evidence>
<feature type="compositionally biased region" description="Pro residues" evidence="6">
    <location>
        <begin position="297"/>
        <end position="308"/>
    </location>
</feature>
<evidence type="ECO:0000256" key="3">
    <source>
        <dbReference type="ARBA" id="ARBA00022723"/>
    </source>
</evidence>
<dbReference type="Pfam" id="PF02401">
    <property type="entry name" value="LYTB"/>
    <property type="match status" value="1"/>
</dbReference>
<evidence type="ECO:0000256" key="4">
    <source>
        <dbReference type="ARBA" id="ARBA00023004"/>
    </source>
</evidence>
<evidence type="ECO:0000313" key="7">
    <source>
        <dbReference type="EMBL" id="MDH2390601.1"/>
    </source>
</evidence>
<dbReference type="RefSeq" id="WP_279929181.1">
    <property type="nucleotide sequence ID" value="NZ_JARWBG010000019.1"/>
</dbReference>
<evidence type="ECO:0000256" key="5">
    <source>
        <dbReference type="ARBA" id="ARBA00023014"/>
    </source>
</evidence>
<dbReference type="InterPro" id="IPR003451">
    <property type="entry name" value="LytB/IspH"/>
</dbReference>
<accession>A0ABT6HQJ0</accession>
<sequence>MSYVGPVWYSEPASYFEHGGGVTGIGVAASESDPVALRAAKAAVAEWSGVLRTRRALLADADRCCVTAGRGRCPLARQAVTELVHRSRGKSDVLLLCRPGLPAGHLGSAALTRVSSVDEARTVQAGDAENVYFVVDPGIRIEVAAAMVKVLRQRFPRLRGQHPRHWCYTESDWARCFRTLTDDCDRVLVLGGANDTFVEFASQENSRLAHIRDSEEVRPSRLADAATVGIVIAPPATGETVRRLLDVLSGLGPLDVVHRRFTSEHLSRARIDALWPAEGQSPPAPPALPHMAWRPPDSSPTVPPAPAP</sequence>
<gene>
    <name evidence="7" type="ORF">QCN29_17745</name>
</gene>
<evidence type="ECO:0000256" key="6">
    <source>
        <dbReference type="SAM" id="MobiDB-lite"/>
    </source>
</evidence>
<keyword evidence="5" id="KW-0411">Iron-sulfur</keyword>
<keyword evidence="3" id="KW-0479">Metal-binding</keyword>